<keyword evidence="5 7" id="KW-0472">Membrane</keyword>
<keyword evidence="3 7" id="KW-0812">Transmembrane</keyword>
<dbReference type="InterPro" id="IPR005496">
    <property type="entry name" value="Integral_membrane_TerC"/>
</dbReference>
<reference evidence="8 9" key="1">
    <citation type="submission" date="2021-03" db="EMBL/GenBank/DDBJ databases">
        <title>Whole genome shotgun sequence of Actinoplanes toevensis NBRC 105298.</title>
        <authorList>
            <person name="Komaki H."/>
            <person name="Tamura T."/>
        </authorList>
    </citation>
    <scope>NUCLEOTIDE SEQUENCE [LARGE SCALE GENOMIC DNA]</scope>
    <source>
        <strain evidence="8 9">NBRC 105298</strain>
    </source>
</reference>
<dbReference type="Pfam" id="PF03741">
    <property type="entry name" value="TerC"/>
    <property type="match status" value="1"/>
</dbReference>
<feature type="transmembrane region" description="Helical" evidence="7">
    <location>
        <begin position="41"/>
        <end position="60"/>
    </location>
</feature>
<dbReference type="NCBIfam" id="TIGR03718">
    <property type="entry name" value="R_switched_Alx"/>
    <property type="match status" value="1"/>
</dbReference>
<comment type="caution">
    <text evidence="8">The sequence shown here is derived from an EMBL/GenBank/DDBJ whole genome shotgun (WGS) entry which is preliminary data.</text>
</comment>
<evidence type="ECO:0000256" key="2">
    <source>
        <dbReference type="ARBA" id="ARBA00007511"/>
    </source>
</evidence>
<dbReference type="Proteomes" id="UP000677082">
    <property type="component" value="Unassembled WGS sequence"/>
</dbReference>
<feature type="region of interest" description="Disordered" evidence="6">
    <location>
        <begin position="317"/>
        <end position="337"/>
    </location>
</feature>
<feature type="transmembrane region" description="Helical" evidence="7">
    <location>
        <begin position="80"/>
        <end position="97"/>
    </location>
</feature>
<evidence type="ECO:0000256" key="5">
    <source>
        <dbReference type="ARBA" id="ARBA00023136"/>
    </source>
</evidence>
<feature type="transmembrane region" description="Helical" evidence="7">
    <location>
        <begin position="224"/>
        <end position="245"/>
    </location>
</feature>
<dbReference type="EMBL" id="BOQN01000003">
    <property type="protein sequence ID" value="GIM88487.1"/>
    <property type="molecule type" value="Genomic_DNA"/>
</dbReference>
<gene>
    <name evidence="8" type="primary">terC</name>
    <name evidence="8" type="ORF">Ato02nite_002800</name>
</gene>
<feature type="transmembrane region" description="Helical" evidence="7">
    <location>
        <begin position="6"/>
        <end position="29"/>
    </location>
</feature>
<feature type="transmembrane region" description="Helical" evidence="7">
    <location>
        <begin position="129"/>
        <end position="149"/>
    </location>
</feature>
<comment type="similarity">
    <text evidence="2">Belongs to the TerC family.</text>
</comment>
<evidence type="ECO:0000256" key="4">
    <source>
        <dbReference type="ARBA" id="ARBA00022989"/>
    </source>
</evidence>
<evidence type="ECO:0000313" key="9">
    <source>
        <dbReference type="Proteomes" id="UP000677082"/>
    </source>
</evidence>
<comment type="subcellular location">
    <subcellularLocation>
        <location evidence="1">Membrane</location>
        <topology evidence="1">Multi-pass membrane protein</topology>
    </subcellularLocation>
</comment>
<organism evidence="8 9">
    <name type="scientific">Paractinoplanes toevensis</name>
    <dbReference type="NCBI Taxonomy" id="571911"/>
    <lineage>
        <taxon>Bacteria</taxon>
        <taxon>Bacillati</taxon>
        <taxon>Actinomycetota</taxon>
        <taxon>Actinomycetes</taxon>
        <taxon>Micromonosporales</taxon>
        <taxon>Micromonosporaceae</taxon>
        <taxon>Paractinoplanes</taxon>
    </lineage>
</organism>
<evidence type="ECO:0000256" key="1">
    <source>
        <dbReference type="ARBA" id="ARBA00004141"/>
    </source>
</evidence>
<dbReference type="PANTHER" id="PTHR30238:SF0">
    <property type="entry name" value="THYLAKOID MEMBRANE PROTEIN TERC, CHLOROPLASTIC"/>
    <property type="match status" value="1"/>
</dbReference>
<keyword evidence="9" id="KW-1185">Reference proteome</keyword>
<proteinExistence type="inferred from homology"/>
<dbReference type="GO" id="GO:0016020">
    <property type="term" value="C:membrane"/>
    <property type="evidence" value="ECO:0007669"/>
    <property type="project" value="UniProtKB-SubCell"/>
</dbReference>
<sequence length="337" mass="36719">MLEVTALGWTLTIGVIVALLALDLTLGVLRPHAVGFREAALWSAFYIAVAVGFGVVFGMVAGWDFGAQYYAGYIVEKSLSVDNLFVFVIIMATFAVPEKYQQEVLTFGIIIALVLRVIFIALGATLLNLFSFTFLLFGLLLIWTGVQLFRHRDEDPDIEDNLVVRTGRRFLPLTDDYVDGKMVTRVDGRRMFTPLFLVLIAIGGSDLLFALDSIPAVFGVTDEAYIVFVANAFALLGLRALFFLVKGLLDRLVYLSTGLSIILGFIGVKLVLHWAHKDISDSVPEVGIGLSLGVIVTVLVVTTVASLVKVRKDPDAKAHAGSVRAGSVAEEQKPQPR</sequence>
<feature type="transmembrane region" description="Helical" evidence="7">
    <location>
        <begin position="195"/>
        <end position="218"/>
    </location>
</feature>
<name>A0A919VY11_9ACTN</name>
<evidence type="ECO:0000256" key="3">
    <source>
        <dbReference type="ARBA" id="ARBA00022692"/>
    </source>
</evidence>
<evidence type="ECO:0000313" key="8">
    <source>
        <dbReference type="EMBL" id="GIM88487.1"/>
    </source>
</evidence>
<evidence type="ECO:0000256" key="6">
    <source>
        <dbReference type="SAM" id="MobiDB-lite"/>
    </source>
</evidence>
<dbReference type="RefSeq" id="WP_213004471.1">
    <property type="nucleotide sequence ID" value="NZ_BOQN01000003.1"/>
</dbReference>
<dbReference type="AlphaFoldDB" id="A0A919VY11"/>
<evidence type="ECO:0000256" key="7">
    <source>
        <dbReference type="SAM" id="Phobius"/>
    </source>
</evidence>
<feature type="transmembrane region" description="Helical" evidence="7">
    <location>
        <begin position="104"/>
        <end position="123"/>
    </location>
</feature>
<dbReference type="InterPro" id="IPR022369">
    <property type="entry name" value="Integral_membrane_TerC_rswitch"/>
</dbReference>
<feature type="transmembrane region" description="Helical" evidence="7">
    <location>
        <begin position="252"/>
        <end position="275"/>
    </location>
</feature>
<dbReference type="PANTHER" id="PTHR30238">
    <property type="entry name" value="MEMBRANE BOUND PREDICTED REDOX MODULATOR"/>
    <property type="match status" value="1"/>
</dbReference>
<keyword evidence="4 7" id="KW-1133">Transmembrane helix</keyword>
<accession>A0A919VY11</accession>
<protein>
    <submittedName>
        <fullName evidence="8">Tellurium resistance protein TerC</fullName>
    </submittedName>
</protein>
<feature type="transmembrane region" description="Helical" evidence="7">
    <location>
        <begin position="287"/>
        <end position="308"/>
    </location>
</feature>